<comment type="caution">
    <text evidence="2">The sequence shown here is derived from an EMBL/GenBank/DDBJ whole genome shotgun (WGS) entry which is preliminary data.</text>
</comment>
<dbReference type="OrthoDB" id="5244301at2"/>
<keyword evidence="3" id="KW-1185">Reference proteome</keyword>
<evidence type="ECO:0000256" key="1">
    <source>
        <dbReference type="SAM" id="SignalP"/>
    </source>
</evidence>
<evidence type="ECO:0000313" key="2">
    <source>
        <dbReference type="EMBL" id="RKQ86403.1"/>
    </source>
</evidence>
<sequence length="255" mass="25392">MKRVTALGAAVLALGAGAAAYGNKATAGGAAAQAEGGLAVIPGTIEVKAGTTGPLGTMKIANRSAAPLTVTVTPRQWTQDAAGKVAPNRRSTLGGVSIGEASFTLAAGAEKDVPVNVVSAPANGLYGAVEVVGLPADVKTRKGLVLGYRVVAPFRLAPATPKTGISAGKIKPGKGTALLPVKSTGNTLDAVSGTVSVKDSRGTRNLTIAPVKILPGKTVNIPLGTKLQKGSATAKVTLKQKGKTALSLTKKFTVK</sequence>
<evidence type="ECO:0000313" key="3">
    <source>
        <dbReference type="Proteomes" id="UP000278962"/>
    </source>
</evidence>
<dbReference type="AlphaFoldDB" id="A0A660L3E0"/>
<protein>
    <submittedName>
        <fullName evidence="2">Uncharacterized protein</fullName>
    </submittedName>
</protein>
<dbReference type="RefSeq" id="WP_121254105.1">
    <property type="nucleotide sequence ID" value="NZ_RBIL01000002.1"/>
</dbReference>
<gene>
    <name evidence="2" type="ORF">C8N24_4415</name>
</gene>
<reference evidence="2 3" key="1">
    <citation type="submission" date="2018-10" db="EMBL/GenBank/DDBJ databases">
        <title>Genomic Encyclopedia of Archaeal and Bacterial Type Strains, Phase II (KMG-II): from individual species to whole genera.</title>
        <authorList>
            <person name="Goeker M."/>
        </authorList>
    </citation>
    <scope>NUCLEOTIDE SEQUENCE [LARGE SCALE GENOMIC DNA]</scope>
    <source>
        <strain evidence="2 3">DSM 14954</strain>
    </source>
</reference>
<dbReference type="Proteomes" id="UP000278962">
    <property type="component" value="Unassembled WGS sequence"/>
</dbReference>
<name>A0A660L3E0_9ACTN</name>
<proteinExistence type="predicted"/>
<keyword evidence="1" id="KW-0732">Signal</keyword>
<feature type="chain" id="PRO_5039632935" evidence="1">
    <location>
        <begin position="21"/>
        <end position="255"/>
    </location>
</feature>
<accession>A0A660L3E0</accession>
<feature type="signal peptide" evidence="1">
    <location>
        <begin position="1"/>
        <end position="20"/>
    </location>
</feature>
<organism evidence="2 3">
    <name type="scientific">Solirubrobacter pauli</name>
    <dbReference type="NCBI Taxonomy" id="166793"/>
    <lineage>
        <taxon>Bacteria</taxon>
        <taxon>Bacillati</taxon>
        <taxon>Actinomycetota</taxon>
        <taxon>Thermoleophilia</taxon>
        <taxon>Solirubrobacterales</taxon>
        <taxon>Solirubrobacteraceae</taxon>
        <taxon>Solirubrobacter</taxon>
    </lineage>
</organism>
<dbReference type="EMBL" id="RBIL01000002">
    <property type="protein sequence ID" value="RKQ86403.1"/>
    <property type="molecule type" value="Genomic_DNA"/>
</dbReference>